<dbReference type="PANTHER" id="PTHR46577:SF1">
    <property type="entry name" value="HTH-TYPE TRANSCRIPTIONAL REGULATORY PROTEIN GABR"/>
    <property type="match status" value="1"/>
</dbReference>
<dbReference type="CDD" id="cd00609">
    <property type="entry name" value="AAT_like"/>
    <property type="match status" value="1"/>
</dbReference>
<name>A0A4R4WFI6_9ACTN</name>
<dbReference type="GO" id="GO:0030170">
    <property type="term" value="F:pyridoxal phosphate binding"/>
    <property type="evidence" value="ECO:0007669"/>
    <property type="project" value="InterPro"/>
</dbReference>
<dbReference type="Proteomes" id="UP000294543">
    <property type="component" value="Unassembled WGS sequence"/>
</dbReference>
<evidence type="ECO:0000256" key="3">
    <source>
        <dbReference type="ARBA" id="ARBA00023015"/>
    </source>
</evidence>
<evidence type="ECO:0000259" key="6">
    <source>
        <dbReference type="PROSITE" id="PS50949"/>
    </source>
</evidence>
<reference evidence="7 8" key="1">
    <citation type="submission" date="2019-03" db="EMBL/GenBank/DDBJ databases">
        <title>Draft genome sequences of novel Actinobacteria.</title>
        <authorList>
            <person name="Sahin N."/>
            <person name="Ay H."/>
            <person name="Saygin H."/>
        </authorList>
    </citation>
    <scope>NUCLEOTIDE SEQUENCE [LARGE SCALE GENOMIC DNA]</scope>
    <source>
        <strain evidence="7 8">KC712</strain>
    </source>
</reference>
<dbReference type="Pfam" id="PF00392">
    <property type="entry name" value="GntR"/>
    <property type="match status" value="1"/>
</dbReference>
<dbReference type="SUPFAM" id="SSF53383">
    <property type="entry name" value="PLP-dependent transferases"/>
    <property type="match status" value="1"/>
</dbReference>
<dbReference type="CDD" id="cd07377">
    <property type="entry name" value="WHTH_GntR"/>
    <property type="match status" value="1"/>
</dbReference>
<keyword evidence="2" id="KW-0663">Pyridoxal phosphate</keyword>
<dbReference type="GO" id="GO:0008483">
    <property type="term" value="F:transaminase activity"/>
    <property type="evidence" value="ECO:0007669"/>
    <property type="project" value="UniProtKB-KW"/>
</dbReference>
<dbReference type="EMBL" id="SMKP01000080">
    <property type="protein sequence ID" value="TDD17848.1"/>
    <property type="molecule type" value="Genomic_DNA"/>
</dbReference>
<comment type="caution">
    <text evidence="7">The sequence shown here is derived from an EMBL/GenBank/DDBJ whole genome shotgun (WGS) entry which is preliminary data.</text>
</comment>
<gene>
    <name evidence="7" type="ORF">E1294_26475</name>
</gene>
<dbReference type="PANTHER" id="PTHR46577">
    <property type="entry name" value="HTH-TYPE TRANSCRIPTIONAL REGULATORY PROTEIN GABR"/>
    <property type="match status" value="1"/>
</dbReference>
<dbReference type="GO" id="GO:0003677">
    <property type="term" value="F:DNA binding"/>
    <property type="evidence" value="ECO:0007669"/>
    <property type="project" value="UniProtKB-KW"/>
</dbReference>
<keyword evidence="7" id="KW-0808">Transferase</keyword>
<accession>A0A4R4WFI6</accession>
<dbReference type="Gene3D" id="3.40.640.10">
    <property type="entry name" value="Type I PLP-dependent aspartate aminotransferase-like (Major domain)"/>
    <property type="match status" value="1"/>
</dbReference>
<organism evidence="7 8">
    <name type="scientific">Nonomuraea diastatica</name>
    <dbReference type="NCBI Taxonomy" id="1848329"/>
    <lineage>
        <taxon>Bacteria</taxon>
        <taxon>Bacillati</taxon>
        <taxon>Actinomycetota</taxon>
        <taxon>Actinomycetes</taxon>
        <taxon>Streptosporangiales</taxon>
        <taxon>Streptosporangiaceae</taxon>
        <taxon>Nonomuraea</taxon>
    </lineage>
</organism>
<keyword evidence="3" id="KW-0805">Transcription regulation</keyword>
<evidence type="ECO:0000313" key="7">
    <source>
        <dbReference type="EMBL" id="TDD17848.1"/>
    </source>
</evidence>
<feature type="domain" description="HTH gntR-type" evidence="6">
    <location>
        <begin position="12"/>
        <end position="80"/>
    </location>
</feature>
<keyword evidence="5" id="KW-0804">Transcription</keyword>
<evidence type="ECO:0000313" key="8">
    <source>
        <dbReference type="Proteomes" id="UP000294543"/>
    </source>
</evidence>
<dbReference type="AlphaFoldDB" id="A0A4R4WFI6"/>
<dbReference type="InterPro" id="IPR036390">
    <property type="entry name" value="WH_DNA-bd_sf"/>
</dbReference>
<evidence type="ECO:0000256" key="1">
    <source>
        <dbReference type="ARBA" id="ARBA00005384"/>
    </source>
</evidence>
<dbReference type="SUPFAM" id="SSF46785">
    <property type="entry name" value="Winged helix' DNA-binding domain"/>
    <property type="match status" value="1"/>
</dbReference>
<keyword evidence="7" id="KW-0032">Aminotransferase</keyword>
<comment type="similarity">
    <text evidence="1">In the C-terminal section; belongs to the class-I pyridoxal-phosphate-dependent aminotransferase family.</text>
</comment>
<dbReference type="Gene3D" id="1.10.10.10">
    <property type="entry name" value="Winged helix-like DNA-binding domain superfamily/Winged helix DNA-binding domain"/>
    <property type="match status" value="1"/>
</dbReference>
<dbReference type="SMART" id="SM00345">
    <property type="entry name" value="HTH_GNTR"/>
    <property type="match status" value="1"/>
</dbReference>
<dbReference type="OrthoDB" id="4336542at2"/>
<dbReference type="InterPro" id="IPR015424">
    <property type="entry name" value="PyrdxlP-dep_Trfase"/>
</dbReference>
<evidence type="ECO:0000256" key="5">
    <source>
        <dbReference type="ARBA" id="ARBA00023163"/>
    </source>
</evidence>
<evidence type="ECO:0000256" key="4">
    <source>
        <dbReference type="ARBA" id="ARBA00023125"/>
    </source>
</evidence>
<dbReference type="GO" id="GO:0003700">
    <property type="term" value="F:DNA-binding transcription factor activity"/>
    <property type="evidence" value="ECO:0007669"/>
    <property type="project" value="InterPro"/>
</dbReference>
<dbReference type="InterPro" id="IPR051446">
    <property type="entry name" value="HTH_trans_reg/aminotransferase"/>
</dbReference>
<proteinExistence type="inferred from homology"/>
<dbReference type="InterPro" id="IPR004839">
    <property type="entry name" value="Aminotransferase_I/II_large"/>
</dbReference>
<evidence type="ECO:0000256" key="2">
    <source>
        <dbReference type="ARBA" id="ARBA00022898"/>
    </source>
</evidence>
<keyword evidence="8" id="KW-1185">Reference proteome</keyword>
<dbReference type="Pfam" id="PF00155">
    <property type="entry name" value="Aminotran_1_2"/>
    <property type="match status" value="1"/>
</dbReference>
<dbReference type="InterPro" id="IPR015421">
    <property type="entry name" value="PyrdxlP-dep_Trfase_major"/>
</dbReference>
<keyword evidence="4" id="KW-0238">DNA-binding</keyword>
<dbReference type="InterPro" id="IPR000524">
    <property type="entry name" value="Tscrpt_reg_HTH_GntR"/>
</dbReference>
<dbReference type="RefSeq" id="WP_132512649.1">
    <property type="nucleotide sequence ID" value="NZ_SMKP01000080.1"/>
</dbReference>
<protein>
    <submittedName>
        <fullName evidence="7">Aminotransferase class I/II-fold pyridoxal phosphate-dependent enzyme</fullName>
    </submittedName>
</protein>
<dbReference type="PROSITE" id="PS50949">
    <property type="entry name" value="HTH_GNTR"/>
    <property type="match status" value="1"/>
</dbReference>
<dbReference type="InterPro" id="IPR036388">
    <property type="entry name" value="WH-like_DNA-bd_sf"/>
</dbReference>
<sequence length="450" mass="47526">MDAAWLAERIGEPSARGIATVLTDLIRQGTVTADTRLPTVRALARELRVSSGTVAEAWSELRGHGMIRTDRRRGTVVLGPPAVPRPIRYERIGHFGDRLAIDLAIASPDPALLPPLETALAAAAHTDRLNDYTRETITPRLRAAVEPDWPFPAQGWLSVGGGYEGVQLLCQTAALPGDRIAIEEPTAARLLDILETIGVQIIPVACDGDGPLPGALAKALRARPVAFVYQPRGQSPCGHAVTPERSAELAALLEPTATLIVEDDGIGELSVSPMVSMGTRFPDRTVLVRSYSKSHGPDLRIAVVGGAAEAVERVRVLRSFGTGWTSRILQDALAHLLGDAGTRTGVERARDAYAGRRARLAAELSARGVRTGGRDGLVLWVPVREEPAALVTLAAHGISAAAGSRYVIDPAPAHHLRLATARLTDDPGELAELADVIALAATGSPLSAST</sequence>